<dbReference type="PROSITE" id="PS52038">
    <property type="entry name" value="TOPO_IB_2"/>
    <property type="match status" value="1"/>
</dbReference>
<proteinExistence type="inferred from homology"/>
<dbReference type="GO" id="GO:0006260">
    <property type="term" value="P:DNA replication"/>
    <property type="evidence" value="ECO:0007669"/>
    <property type="project" value="TreeGrafter"/>
</dbReference>
<dbReference type="PANTHER" id="PTHR10290:SF3">
    <property type="entry name" value="DNA TOPOISOMERASE 1"/>
    <property type="match status" value="1"/>
</dbReference>
<gene>
    <name evidence="12" type="primary">TOP1</name>
    <name evidence="12" type="ORF">CEXT_596951</name>
</gene>
<dbReference type="Pfam" id="PF02919">
    <property type="entry name" value="Topoisom_I_N"/>
    <property type="match status" value="1"/>
</dbReference>
<evidence type="ECO:0000256" key="9">
    <source>
        <dbReference type="PROSITE-ProRule" id="PRU01382"/>
    </source>
</evidence>
<comment type="catalytic activity">
    <reaction evidence="1">
        <text>ATP-independent breakage of single-stranded DNA, followed by passage and rejoining.</text>
        <dbReference type="EC" id="5.6.2.1"/>
    </reaction>
</comment>
<dbReference type="Gene3D" id="2.170.11.10">
    <property type="entry name" value="DNA Topoisomerase I, domain 2"/>
    <property type="match status" value="1"/>
</dbReference>
<keyword evidence="13" id="KW-1185">Reference proteome</keyword>
<name>A0AAV4SB29_CAEEX</name>
<evidence type="ECO:0000313" key="13">
    <source>
        <dbReference type="Proteomes" id="UP001054945"/>
    </source>
</evidence>
<evidence type="ECO:0000256" key="5">
    <source>
        <dbReference type="ARBA" id="ARBA00023029"/>
    </source>
</evidence>
<dbReference type="SMART" id="SM00435">
    <property type="entry name" value="TOPEUc"/>
    <property type="match status" value="1"/>
</dbReference>
<dbReference type="GO" id="GO:0003917">
    <property type="term" value="F:DNA topoisomerase type I (single strand cut, ATP-independent) activity"/>
    <property type="evidence" value="ECO:0007669"/>
    <property type="project" value="UniProtKB-EC"/>
</dbReference>
<dbReference type="InterPro" id="IPR036202">
    <property type="entry name" value="TopoI_DNA-bd_euk_N_sf"/>
</dbReference>
<dbReference type="PRINTS" id="PR00416">
    <property type="entry name" value="EUTPISMRASEI"/>
</dbReference>
<dbReference type="InterPro" id="IPR013500">
    <property type="entry name" value="TopoI_cat_euk"/>
</dbReference>
<evidence type="ECO:0000256" key="4">
    <source>
        <dbReference type="ARBA" id="ARBA00019632"/>
    </source>
</evidence>
<dbReference type="PANTHER" id="PTHR10290">
    <property type="entry name" value="DNA TOPOISOMERASE I"/>
    <property type="match status" value="1"/>
</dbReference>
<dbReference type="SUPFAM" id="SSF56741">
    <property type="entry name" value="Eukaryotic DNA topoisomerase I, N-terminal DNA-binding fragment"/>
    <property type="match status" value="1"/>
</dbReference>
<comment type="caution">
    <text evidence="12">The sequence shown here is derived from an EMBL/GenBank/DDBJ whole genome shotgun (WGS) entry which is preliminary data.</text>
</comment>
<comment type="caution">
    <text evidence="9">Lacks conserved residue(s) required for the propagation of feature annotation.</text>
</comment>
<evidence type="ECO:0000256" key="6">
    <source>
        <dbReference type="ARBA" id="ARBA00023125"/>
    </source>
</evidence>
<dbReference type="GO" id="GO:0007059">
    <property type="term" value="P:chromosome segregation"/>
    <property type="evidence" value="ECO:0007669"/>
    <property type="project" value="TreeGrafter"/>
</dbReference>
<dbReference type="Pfam" id="PF01028">
    <property type="entry name" value="Topoisom_I"/>
    <property type="match status" value="1"/>
</dbReference>
<keyword evidence="5" id="KW-0799">Topoisomerase</keyword>
<dbReference type="InterPro" id="IPR008336">
    <property type="entry name" value="TopoI_DNA-bd_euk"/>
</dbReference>
<dbReference type="InterPro" id="IPR013030">
    <property type="entry name" value="DNA_topo_DNA_db_N_dom2"/>
</dbReference>
<evidence type="ECO:0000256" key="10">
    <source>
        <dbReference type="SAM" id="MobiDB-lite"/>
    </source>
</evidence>
<dbReference type="GO" id="GO:0005730">
    <property type="term" value="C:nucleolus"/>
    <property type="evidence" value="ECO:0007669"/>
    <property type="project" value="TreeGrafter"/>
</dbReference>
<dbReference type="GO" id="GO:0003677">
    <property type="term" value="F:DNA binding"/>
    <property type="evidence" value="ECO:0007669"/>
    <property type="project" value="UniProtKB-UniRule"/>
</dbReference>
<evidence type="ECO:0000313" key="12">
    <source>
        <dbReference type="EMBL" id="GIY31498.1"/>
    </source>
</evidence>
<dbReference type="InterPro" id="IPR051062">
    <property type="entry name" value="Topoisomerase_IB"/>
</dbReference>
<feature type="compositionally biased region" description="Basic and acidic residues" evidence="10">
    <location>
        <begin position="42"/>
        <end position="62"/>
    </location>
</feature>
<dbReference type="GO" id="GO:0006265">
    <property type="term" value="P:DNA topological change"/>
    <property type="evidence" value="ECO:0007669"/>
    <property type="project" value="InterPro"/>
</dbReference>
<dbReference type="EMBL" id="BPLR01009387">
    <property type="protein sequence ID" value="GIY31498.1"/>
    <property type="molecule type" value="Genomic_DNA"/>
</dbReference>
<evidence type="ECO:0000256" key="8">
    <source>
        <dbReference type="ARBA" id="ARBA00033297"/>
    </source>
</evidence>
<dbReference type="EC" id="5.6.2.1" evidence="3"/>
<feature type="domain" description="DNA topoisomerase I eukaryotic-type" evidence="11">
    <location>
        <begin position="82"/>
        <end position="264"/>
    </location>
</feature>
<feature type="region of interest" description="Disordered" evidence="10">
    <location>
        <begin position="38"/>
        <end position="64"/>
    </location>
</feature>
<dbReference type="SUPFAM" id="SSF56349">
    <property type="entry name" value="DNA breaking-rejoining enzymes"/>
    <property type="match status" value="1"/>
</dbReference>
<dbReference type="InterPro" id="IPR013499">
    <property type="entry name" value="TopoI_euk"/>
</dbReference>
<protein>
    <recommendedName>
        <fullName evidence="4">DNA topoisomerase 1</fullName>
        <ecNumber evidence="3">5.6.2.1</ecNumber>
    </recommendedName>
    <alternativeName>
        <fullName evidence="8">DNA topoisomerase I</fullName>
    </alternativeName>
</protein>
<dbReference type="InterPro" id="IPR011010">
    <property type="entry name" value="DNA_brk_join_enz"/>
</dbReference>
<comment type="similarity">
    <text evidence="2">Belongs to the type IB topoisomerase family.</text>
</comment>
<sequence>MFANRLNIGAFDIGNCVQVFKMEQTDAARKVNKVQIAAKRKKEPEAEPSRREPAEPSRREPEAGPSKKVLKYFCSNNETWKPQYLLLPTGHMWKEVRHDNTVCWLAKWTENIFSSTKYIKLNPSSKTKGLHNGEKDCQKFETARKLRAHVDRIRDEYTQDFKSDDMPVRQRAVALYFIDQLALRAGNEKDEDTADTVGCCSLRVEHISLDEEKDGKRWVVNFNFLGKDSIRYVNSVTVVKEVFNNLRFFMEKKKPGIDFFDKLTV</sequence>
<dbReference type="AlphaFoldDB" id="A0AAV4SB29"/>
<evidence type="ECO:0000256" key="3">
    <source>
        <dbReference type="ARBA" id="ARBA00012891"/>
    </source>
</evidence>
<evidence type="ECO:0000256" key="2">
    <source>
        <dbReference type="ARBA" id="ARBA00006645"/>
    </source>
</evidence>
<keyword evidence="6 9" id="KW-0238">DNA-binding</keyword>
<dbReference type="InterPro" id="IPR001631">
    <property type="entry name" value="TopoI"/>
</dbReference>
<dbReference type="Gene3D" id="3.90.15.10">
    <property type="entry name" value="Topoisomerase I, Chain A, domain 3"/>
    <property type="match status" value="1"/>
</dbReference>
<evidence type="ECO:0000256" key="7">
    <source>
        <dbReference type="ARBA" id="ARBA00023235"/>
    </source>
</evidence>
<keyword evidence="7" id="KW-0413">Isomerase</keyword>
<organism evidence="12 13">
    <name type="scientific">Caerostris extrusa</name>
    <name type="common">Bark spider</name>
    <name type="synonym">Caerostris bankana</name>
    <dbReference type="NCBI Taxonomy" id="172846"/>
    <lineage>
        <taxon>Eukaryota</taxon>
        <taxon>Metazoa</taxon>
        <taxon>Ecdysozoa</taxon>
        <taxon>Arthropoda</taxon>
        <taxon>Chelicerata</taxon>
        <taxon>Arachnida</taxon>
        <taxon>Araneae</taxon>
        <taxon>Araneomorphae</taxon>
        <taxon>Entelegynae</taxon>
        <taxon>Araneoidea</taxon>
        <taxon>Araneidae</taxon>
        <taxon>Caerostris</taxon>
    </lineage>
</organism>
<evidence type="ECO:0000259" key="11">
    <source>
        <dbReference type="SMART" id="SM00435"/>
    </source>
</evidence>
<dbReference type="GO" id="GO:0005694">
    <property type="term" value="C:chromosome"/>
    <property type="evidence" value="ECO:0007669"/>
    <property type="project" value="InterPro"/>
</dbReference>
<accession>A0AAV4SB29</accession>
<dbReference type="InterPro" id="IPR014711">
    <property type="entry name" value="TopoI_cat_a-hlx-sub_euk"/>
</dbReference>
<evidence type="ECO:0000256" key="1">
    <source>
        <dbReference type="ARBA" id="ARBA00000213"/>
    </source>
</evidence>
<reference evidence="12 13" key="1">
    <citation type="submission" date="2021-06" db="EMBL/GenBank/DDBJ databases">
        <title>Caerostris extrusa draft genome.</title>
        <authorList>
            <person name="Kono N."/>
            <person name="Arakawa K."/>
        </authorList>
    </citation>
    <scope>NUCLEOTIDE SEQUENCE [LARGE SCALE GENOMIC DNA]</scope>
</reference>
<dbReference type="Proteomes" id="UP001054945">
    <property type="component" value="Unassembled WGS sequence"/>
</dbReference>